<feature type="domain" description="Gfo/Idh/MocA-like oxidoreductase C-terminal" evidence="4">
    <location>
        <begin position="137"/>
        <end position="342"/>
    </location>
</feature>
<feature type="domain" description="Gfo/Idh/MocA-like oxidoreductase N-terminal" evidence="3">
    <location>
        <begin position="5"/>
        <end position="123"/>
    </location>
</feature>
<dbReference type="InterPro" id="IPR051317">
    <property type="entry name" value="Gfo/Idh/MocA_oxidoreduct"/>
</dbReference>
<sequence length="346" mass="37480">MSQGVRFAVIGYGGSGRGIHARLIREAGSRVTAVVVRSPERRAQALADWPDAQVYSSIENLISSGGGFDAVVVASPSGNHVDHATQLINARIPFVIDKPLAPTADESALVLAHAREKRVPFTVFQNRRWDPEQLTLKSLIDAGDLGDVHTFERHWERWRPVPQQRWKELDPVAGGLLLDLGTHLVDSATQLFGRVQSVYADLRCLTTPVEDDVFLTLHHAPQGDKPGVISRLWGGALVGAPGPRTRVLGSKGAYLVTSFEGEASPFTVLDEAATADTEGWLVTGDERRLVTRAPGGHVDFYHAVVAWLTARGPIPVHPADAVRTAEVLDAARISSREGRCVSVRAD</sequence>
<dbReference type="InterPro" id="IPR000683">
    <property type="entry name" value="Gfo/Idh/MocA-like_OxRdtase_N"/>
</dbReference>
<dbReference type="Pfam" id="PF01408">
    <property type="entry name" value="GFO_IDH_MocA"/>
    <property type="match status" value="1"/>
</dbReference>
<gene>
    <name evidence="5" type="ORF">FB461_2279</name>
</gene>
<comment type="similarity">
    <text evidence="1">Belongs to the Gfo/Idh/MocA family.</text>
</comment>
<accession>A0A542Z9Y6</accession>
<evidence type="ECO:0000259" key="3">
    <source>
        <dbReference type="Pfam" id="PF01408"/>
    </source>
</evidence>
<evidence type="ECO:0000259" key="4">
    <source>
        <dbReference type="Pfam" id="PF02894"/>
    </source>
</evidence>
<evidence type="ECO:0000313" key="6">
    <source>
        <dbReference type="Proteomes" id="UP000315389"/>
    </source>
</evidence>
<dbReference type="Gene3D" id="3.40.50.720">
    <property type="entry name" value="NAD(P)-binding Rossmann-like Domain"/>
    <property type="match status" value="1"/>
</dbReference>
<dbReference type="RefSeq" id="WP_342776132.1">
    <property type="nucleotide sequence ID" value="NZ_BAAASV010000002.1"/>
</dbReference>
<dbReference type="EMBL" id="VFOS01000005">
    <property type="protein sequence ID" value="TQL57159.1"/>
    <property type="molecule type" value="Genomic_DNA"/>
</dbReference>
<name>A0A542Z9Y6_RARFA</name>
<evidence type="ECO:0000313" key="5">
    <source>
        <dbReference type="EMBL" id="TQL57159.1"/>
    </source>
</evidence>
<dbReference type="SUPFAM" id="SSF55347">
    <property type="entry name" value="Glyceraldehyde-3-phosphate dehydrogenase-like, C-terminal domain"/>
    <property type="match status" value="1"/>
</dbReference>
<dbReference type="GO" id="GO:0000166">
    <property type="term" value="F:nucleotide binding"/>
    <property type="evidence" value="ECO:0007669"/>
    <property type="project" value="InterPro"/>
</dbReference>
<keyword evidence="6" id="KW-1185">Reference proteome</keyword>
<comment type="caution">
    <text evidence="5">The sequence shown here is derived from an EMBL/GenBank/DDBJ whole genome shotgun (WGS) entry which is preliminary data.</text>
</comment>
<dbReference type="GO" id="GO:0016491">
    <property type="term" value="F:oxidoreductase activity"/>
    <property type="evidence" value="ECO:0007669"/>
    <property type="project" value="UniProtKB-KW"/>
</dbReference>
<dbReference type="InterPro" id="IPR004104">
    <property type="entry name" value="Gfo/Idh/MocA-like_OxRdtase_C"/>
</dbReference>
<dbReference type="AlphaFoldDB" id="A0A542Z9Y6"/>
<evidence type="ECO:0000256" key="2">
    <source>
        <dbReference type="ARBA" id="ARBA00023002"/>
    </source>
</evidence>
<organism evidence="5 6">
    <name type="scientific">Rarobacter faecitabidus</name>
    <dbReference type="NCBI Taxonomy" id="13243"/>
    <lineage>
        <taxon>Bacteria</taxon>
        <taxon>Bacillati</taxon>
        <taxon>Actinomycetota</taxon>
        <taxon>Actinomycetes</taxon>
        <taxon>Micrococcales</taxon>
        <taxon>Rarobacteraceae</taxon>
        <taxon>Rarobacter</taxon>
    </lineage>
</organism>
<dbReference type="SUPFAM" id="SSF51735">
    <property type="entry name" value="NAD(P)-binding Rossmann-fold domains"/>
    <property type="match status" value="1"/>
</dbReference>
<dbReference type="Proteomes" id="UP000315389">
    <property type="component" value="Unassembled WGS sequence"/>
</dbReference>
<dbReference type="InterPro" id="IPR036291">
    <property type="entry name" value="NAD(P)-bd_dom_sf"/>
</dbReference>
<protein>
    <submittedName>
        <fullName evidence="5">Putative dehydrogenase</fullName>
    </submittedName>
</protein>
<dbReference type="PANTHER" id="PTHR43708">
    <property type="entry name" value="CONSERVED EXPRESSED OXIDOREDUCTASE (EUROFUNG)"/>
    <property type="match status" value="1"/>
</dbReference>
<dbReference type="Pfam" id="PF02894">
    <property type="entry name" value="GFO_IDH_MocA_C"/>
    <property type="match status" value="1"/>
</dbReference>
<reference evidence="5 6" key="1">
    <citation type="submission" date="2019-06" db="EMBL/GenBank/DDBJ databases">
        <title>Sequencing the genomes of 1000 actinobacteria strains.</title>
        <authorList>
            <person name="Klenk H.-P."/>
        </authorList>
    </citation>
    <scope>NUCLEOTIDE SEQUENCE [LARGE SCALE GENOMIC DNA]</scope>
    <source>
        <strain evidence="5 6">DSM 4813</strain>
    </source>
</reference>
<evidence type="ECO:0000256" key="1">
    <source>
        <dbReference type="ARBA" id="ARBA00010928"/>
    </source>
</evidence>
<dbReference type="Gene3D" id="3.30.360.10">
    <property type="entry name" value="Dihydrodipicolinate Reductase, domain 2"/>
    <property type="match status" value="1"/>
</dbReference>
<keyword evidence="2" id="KW-0560">Oxidoreductase</keyword>
<proteinExistence type="inferred from homology"/>
<dbReference type="PANTHER" id="PTHR43708:SF5">
    <property type="entry name" value="CONSERVED EXPRESSED OXIDOREDUCTASE (EUROFUNG)-RELATED"/>
    <property type="match status" value="1"/>
</dbReference>